<evidence type="ECO:0000313" key="2">
    <source>
        <dbReference type="Proteomes" id="UP000149121"/>
    </source>
</evidence>
<dbReference type="EMBL" id="KX643370">
    <property type="protein sequence ID" value="AOC55105.1"/>
    <property type="molecule type" value="Genomic_DNA"/>
</dbReference>
<protein>
    <recommendedName>
        <fullName evidence="3">Nucleotide-diphospho-sugar transferase domain-containing protein</fullName>
    </recommendedName>
</protein>
<sequence length="287" mass="34002">MNKIVQYLSDEFDGFKPVDYVKHKIHFVFTTWTCYRRQFMNKNQQDTLTETAEKLKLQNVSFALIYSRLDMTVETEKFVKTNFKFKVLCIEDVVPLQFYKHVYTNDLTWMDHVRIVGIKHYDKILQALDLEIVEGNSIMYVDADVEFISNQFPEIYTAKGFCSYPQLNPVFAKADVENKLKNPETAFDYVIEGKAYADARREYVLKKILFRPVIAYGENCMICVRYDAVELFKKYVTDYALSVDFHRNPNKGGSRGLDCFYMENHTFIYLQLIKHLRHRNDLSWTHV</sequence>
<reference evidence="1 2" key="1">
    <citation type="journal article" date="2016" name="J. Virol.">
        <title>Concurrence of Iridovirus, Polyomavirus, and a Unique Member of a New Group of Fish Papillomaviruses in Lymphocystis Disease-Affected Gilthead Sea Bream.</title>
        <authorList>
            <person name="Lopez-Bueno A."/>
            <person name="Mavian C."/>
            <person name="Labella A.M."/>
            <person name="Castro D."/>
            <person name="Borrego J.J."/>
            <person name="Alcami A."/>
            <person name="Alejo A."/>
        </authorList>
    </citation>
    <scope>NUCLEOTIDE SEQUENCE [LARGE SCALE GENOMIC DNA]</scope>
    <source>
        <strain evidence="1">SA9</strain>
    </source>
</reference>
<dbReference type="Proteomes" id="UP000149121">
    <property type="component" value="Segment"/>
</dbReference>
<organism evidence="1 2">
    <name type="scientific">Lymphocystis disease virus 3</name>
    <dbReference type="NCBI Taxonomy" id="2560566"/>
    <lineage>
        <taxon>Viruses</taxon>
        <taxon>Varidnaviria</taxon>
        <taxon>Bamfordvirae</taxon>
        <taxon>Nucleocytoviricota</taxon>
        <taxon>Megaviricetes</taxon>
        <taxon>Pimascovirales</taxon>
        <taxon>Pimascovirales incertae sedis</taxon>
        <taxon>Iridoviridae</taxon>
        <taxon>Alphairidovirinae</taxon>
        <taxon>Lymphocystivirus</taxon>
        <taxon>Lymphocystivirus sparus1</taxon>
    </lineage>
</organism>
<name>A0A1B2RVU0_9VIRU</name>
<dbReference type="OrthoDB" id="20573at10239"/>
<evidence type="ECO:0008006" key="3">
    <source>
        <dbReference type="Google" id="ProtNLM"/>
    </source>
</evidence>
<accession>A0A1B2RVU0</accession>
<evidence type="ECO:0000313" key="1">
    <source>
        <dbReference type="EMBL" id="AOC55105.1"/>
    </source>
</evidence>
<proteinExistence type="predicted"/>
<keyword evidence="2" id="KW-1185">Reference proteome</keyword>
<gene>
    <name evidence="1" type="ORF">LCDVSa021R</name>
</gene>
<dbReference type="KEGG" id="vg:30902597"/>